<dbReference type="PANTHER" id="PTHR43670:SF114">
    <property type="entry name" value="OS05G0592000 PROTEIN"/>
    <property type="match status" value="1"/>
</dbReference>
<evidence type="ECO:0000256" key="1">
    <source>
        <dbReference type="ARBA" id="ARBA00004162"/>
    </source>
</evidence>
<keyword evidence="7" id="KW-0472">Membrane</keyword>
<dbReference type="SMR" id="A0A6J1F4G3"/>
<organism evidence="9 10">
    <name type="scientific">Cucurbita moschata</name>
    <name type="common">Winter crookneck squash</name>
    <name type="synonym">Cucurbita pepo var. moschata</name>
    <dbReference type="NCBI Taxonomy" id="3662"/>
    <lineage>
        <taxon>Eukaryota</taxon>
        <taxon>Viridiplantae</taxon>
        <taxon>Streptophyta</taxon>
        <taxon>Embryophyta</taxon>
        <taxon>Tracheophyta</taxon>
        <taxon>Spermatophyta</taxon>
        <taxon>Magnoliopsida</taxon>
        <taxon>eudicotyledons</taxon>
        <taxon>Gunneridae</taxon>
        <taxon>Pentapetalae</taxon>
        <taxon>rosids</taxon>
        <taxon>fabids</taxon>
        <taxon>Cucurbitales</taxon>
        <taxon>Cucurbitaceae</taxon>
        <taxon>Cucurbiteae</taxon>
        <taxon>Cucurbita</taxon>
    </lineage>
</organism>
<dbReference type="SUPFAM" id="SSF49764">
    <property type="entry name" value="HSP20-like chaperones"/>
    <property type="match status" value="1"/>
</dbReference>
<feature type="region of interest" description="Disordered" evidence="6">
    <location>
        <begin position="95"/>
        <end position="300"/>
    </location>
</feature>
<comment type="similarity">
    <text evidence="4 5">Belongs to the small heat shock protein (HSP20) family.</text>
</comment>
<evidence type="ECO:0000256" key="3">
    <source>
        <dbReference type="ARBA" id="ARBA00022821"/>
    </source>
</evidence>
<keyword evidence="7" id="KW-1133">Transmembrane helix</keyword>
<dbReference type="Pfam" id="PF00011">
    <property type="entry name" value="HSP20"/>
    <property type="match status" value="1"/>
</dbReference>
<dbReference type="Proteomes" id="UP000504609">
    <property type="component" value="Unplaced"/>
</dbReference>
<evidence type="ECO:0000313" key="9">
    <source>
        <dbReference type="Proteomes" id="UP000504609"/>
    </source>
</evidence>
<sequence length="353" mass="39571">MDSKNYQDFSPRCDWREDHDSRVLTVPLKDFRSSQLKVQVTSTGKLRVSGERMTEGNKWLRFYKELDVPTDTDTDNISAKFKDGVLFVKHPKKLSAATFPKADPRPPAEPPKPAAGKPKVDPQPPAEPPKPGAGKPKADPRPPAEPPKPAAAKSSIDPPTDPQNAPKSRNEERQSQSSSKRAPTSPRIQGIDKELEDQQNLTPGPQTVPQRQNEEPQEQAHGERSPPPQKEKTEEEKAKAHTNLKEASKETRDEERGKEEIGSKMGEGKGKEEEGSHGREEKEGEVAEERRRRRRSEGTVEESFLWRREGYKQVIDGVVKELRTTMVTLVLGIAVLVILYLKVTNKGHVDEEL</sequence>
<gene>
    <name evidence="10" type="primary">LOC111440367</name>
</gene>
<keyword evidence="3" id="KW-0611">Plant defense</keyword>
<dbReference type="KEGG" id="cmos:111440367"/>
<dbReference type="Gene3D" id="2.60.40.790">
    <property type="match status" value="1"/>
</dbReference>
<dbReference type="CDD" id="cd06464">
    <property type="entry name" value="ACD_sHsps-like"/>
    <property type="match status" value="1"/>
</dbReference>
<evidence type="ECO:0000256" key="6">
    <source>
        <dbReference type="SAM" id="MobiDB-lite"/>
    </source>
</evidence>
<dbReference type="GO" id="GO:0034605">
    <property type="term" value="P:cellular response to heat"/>
    <property type="evidence" value="ECO:0007669"/>
    <property type="project" value="TreeGrafter"/>
</dbReference>
<keyword evidence="2" id="KW-1003">Cell membrane</keyword>
<comment type="subcellular location">
    <subcellularLocation>
        <location evidence="1">Cell membrane</location>
        <topology evidence="1">Single-pass membrane protein</topology>
    </subcellularLocation>
</comment>
<evidence type="ECO:0000256" key="5">
    <source>
        <dbReference type="RuleBase" id="RU003616"/>
    </source>
</evidence>
<accession>A0A6J1F4G3</accession>
<evidence type="ECO:0000256" key="7">
    <source>
        <dbReference type="SAM" id="Phobius"/>
    </source>
</evidence>
<dbReference type="InterPro" id="IPR002068">
    <property type="entry name" value="A-crystallin/Hsp20_dom"/>
</dbReference>
<evidence type="ECO:0000259" key="8">
    <source>
        <dbReference type="PROSITE" id="PS01031"/>
    </source>
</evidence>
<keyword evidence="7" id="KW-0812">Transmembrane</keyword>
<dbReference type="InterPro" id="IPR008978">
    <property type="entry name" value="HSP20-like_chaperone"/>
</dbReference>
<feature type="domain" description="SHSP" evidence="8">
    <location>
        <begin position="4"/>
        <end position="109"/>
    </location>
</feature>
<keyword evidence="9" id="KW-1185">Reference proteome</keyword>
<name>A0A6J1F4G3_CUCMO</name>
<feature type="compositionally biased region" description="Basic and acidic residues" evidence="6">
    <location>
        <begin position="212"/>
        <end position="290"/>
    </location>
</feature>
<evidence type="ECO:0000256" key="2">
    <source>
        <dbReference type="ARBA" id="ARBA00022475"/>
    </source>
</evidence>
<feature type="compositionally biased region" description="Pro residues" evidence="6">
    <location>
        <begin position="121"/>
        <end position="131"/>
    </location>
</feature>
<reference evidence="10" key="1">
    <citation type="submission" date="2025-08" db="UniProtKB">
        <authorList>
            <consortium name="RefSeq"/>
        </authorList>
    </citation>
    <scope>IDENTIFICATION</scope>
    <source>
        <tissue evidence="10">Young leaves</tissue>
    </source>
</reference>
<feature type="compositionally biased region" description="Polar residues" evidence="6">
    <location>
        <begin position="198"/>
        <end position="211"/>
    </location>
</feature>
<proteinExistence type="inferred from homology"/>
<feature type="transmembrane region" description="Helical" evidence="7">
    <location>
        <begin position="322"/>
        <end position="341"/>
    </location>
</feature>
<dbReference type="PROSITE" id="PS01031">
    <property type="entry name" value="SHSP"/>
    <property type="match status" value="1"/>
</dbReference>
<dbReference type="GeneID" id="111440367"/>
<dbReference type="GO" id="GO:0006952">
    <property type="term" value="P:defense response"/>
    <property type="evidence" value="ECO:0007669"/>
    <property type="project" value="UniProtKB-KW"/>
</dbReference>
<protein>
    <submittedName>
        <fullName evidence="10">Inactive protein RESTRICTED TEV MOVEMENT 2-like</fullName>
    </submittedName>
</protein>
<dbReference type="PANTHER" id="PTHR43670">
    <property type="entry name" value="HEAT SHOCK PROTEIN 26"/>
    <property type="match status" value="1"/>
</dbReference>
<evidence type="ECO:0000313" key="10">
    <source>
        <dbReference type="RefSeq" id="XP_022933280.1"/>
    </source>
</evidence>
<dbReference type="RefSeq" id="XP_022933280.1">
    <property type="nucleotide sequence ID" value="XM_023077512.1"/>
</dbReference>
<dbReference type="GO" id="GO:0005886">
    <property type="term" value="C:plasma membrane"/>
    <property type="evidence" value="ECO:0007669"/>
    <property type="project" value="UniProtKB-SubCell"/>
</dbReference>
<dbReference type="AlphaFoldDB" id="A0A6J1F4G3"/>
<evidence type="ECO:0000256" key="4">
    <source>
        <dbReference type="PROSITE-ProRule" id="PRU00285"/>
    </source>
</evidence>